<evidence type="ECO:0000259" key="1">
    <source>
        <dbReference type="Pfam" id="PF01977"/>
    </source>
</evidence>
<dbReference type="InterPro" id="IPR048304">
    <property type="entry name" value="UbiD_Rift_dom"/>
</dbReference>
<dbReference type="Pfam" id="PF20695">
    <property type="entry name" value="UbiD_N"/>
    <property type="match status" value="1"/>
</dbReference>
<gene>
    <name evidence="4" type="ORF">DSCO28_49100</name>
</gene>
<dbReference type="RefSeq" id="WP_155324293.1">
    <property type="nucleotide sequence ID" value="NZ_AP021876.1"/>
</dbReference>
<evidence type="ECO:0000259" key="3">
    <source>
        <dbReference type="Pfam" id="PF20696"/>
    </source>
</evidence>
<feature type="domain" description="3-octaprenyl-4-hydroxybenzoate carboxy-lyase-like Rift-related" evidence="1">
    <location>
        <begin position="122"/>
        <end position="331"/>
    </location>
</feature>
<protein>
    <submittedName>
        <fullName evidence="4">3,4-dihydroxybenzoate decarboxylase</fullName>
    </submittedName>
</protein>
<dbReference type="SUPFAM" id="SSF143968">
    <property type="entry name" value="UbiD C-terminal domain-like"/>
    <property type="match status" value="1"/>
</dbReference>
<dbReference type="InterPro" id="IPR049381">
    <property type="entry name" value="UbiD-like_C"/>
</dbReference>
<organism evidence="4 5">
    <name type="scientific">Desulfosarcina ovata subsp. sediminis</name>
    <dbReference type="NCBI Taxonomy" id="885957"/>
    <lineage>
        <taxon>Bacteria</taxon>
        <taxon>Pseudomonadati</taxon>
        <taxon>Thermodesulfobacteriota</taxon>
        <taxon>Desulfobacteria</taxon>
        <taxon>Desulfobacterales</taxon>
        <taxon>Desulfosarcinaceae</taxon>
        <taxon>Desulfosarcina</taxon>
    </lineage>
</organism>
<sequence length="502" mass="54890">MKKEESNSGVSGSDIIDLRSALSFLSTQPGQLMQTNEEVDPHAELAGVYKKIGAGGTVSRPTQTGPMMLFNNIKGYDDARVAIGVVGSRERVGLLLGTDPRYLGHKMNEALKNPLPPVMIPREKAVCQEVVHRATDPGFDIRKLIPAPTNTPEDAGPFITMGLVYGSDPETGEEDVTIHRQCLQSKDEISMYFVPGRHIGAFREKAEAQGKSLPISVSIGLDPAVYIAACFEPPATPIGYNELDIAGSLRNRPVEMVECLTVNAKAIANAEIVIEGELLPDRRVVEDMNTKTGRAMPEFPGYNGPANPSLPVFKIKAVTHRIHPITQTTIGPSEEHVNLAGIPTEASILTVVEKAMPGRVLNVYCHPAGGGKLLAVIQFRKIVPVDQGRERQAAICAFSAFPELKTVILVDEDVDIFDSKDVLWAMMTRYQSDVDTISIPGVRCHPLDPSQRPDISPSIITPGTSCKTIFDCTVRYDLKDRFKRAEFMEVDITRFLENSEMS</sequence>
<dbReference type="InterPro" id="IPR049383">
    <property type="entry name" value="UbiD-like_N"/>
</dbReference>
<dbReference type="Gene3D" id="3.40.1670.10">
    <property type="entry name" value="UbiD C-terminal domain-like"/>
    <property type="match status" value="1"/>
</dbReference>
<feature type="domain" description="3-octaprenyl-4-hydroxybenzoate carboxy-lyase-like C-terminal" evidence="3">
    <location>
        <begin position="338"/>
        <end position="472"/>
    </location>
</feature>
<dbReference type="PANTHER" id="PTHR30108">
    <property type="entry name" value="3-OCTAPRENYL-4-HYDROXYBENZOATE CARBOXY-LYASE-RELATED"/>
    <property type="match status" value="1"/>
</dbReference>
<evidence type="ECO:0000313" key="5">
    <source>
        <dbReference type="Proteomes" id="UP000425960"/>
    </source>
</evidence>
<dbReference type="Pfam" id="PF01977">
    <property type="entry name" value="UbiD"/>
    <property type="match status" value="1"/>
</dbReference>
<dbReference type="AlphaFoldDB" id="A0A5K7ZVZ0"/>
<dbReference type="PANTHER" id="PTHR30108:SF17">
    <property type="entry name" value="FERULIC ACID DECARBOXYLASE 1"/>
    <property type="match status" value="1"/>
</dbReference>
<evidence type="ECO:0000259" key="2">
    <source>
        <dbReference type="Pfam" id="PF20695"/>
    </source>
</evidence>
<dbReference type="EMBL" id="AP021876">
    <property type="protein sequence ID" value="BBO84344.1"/>
    <property type="molecule type" value="Genomic_DNA"/>
</dbReference>
<accession>A0A5K7ZVZ0</accession>
<dbReference type="KEGG" id="dov:DSCO28_49100"/>
<feature type="domain" description="3-octaprenyl-4-hydroxybenzoate carboxy-lyase-like N-terminal" evidence="2">
    <location>
        <begin position="28"/>
        <end position="110"/>
    </location>
</feature>
<dbReference type="InterPro" id="IPR002830">
    <property type="entry name" value="UbiD"/>
</dbReference>
<name>A0A5K7ZVZ0_9BACT</name>
<dbReference type="Proteomes" id="UP000425960">
    <property type="component" value="Chromosome"/>
</dbReference>
<dbReference type="GO" id="GO:0016831">
    <property type="term" value="F:carboxy-lyase activity"/>
    <property type="evidence" value="ECO:0007669"/>
    <property type="project" value="InterPro"/>
</dbReference>
<reference evidence="4 5" key="1">
    <citation type="submission" date="2019-11" db="EMBL/GenBank/DDBJ databases">
        <title>Comparative genomics of hydrocarbon-degrading Desulfosarcina strains.</title>
        <authorList>
            <person name="Watanabe M."/>
            <person name="Kojima H."/>
            <person name="Fukui M."/>
        </authorList>
    </citation>
    <scope>NUCLEOTIDE SEQUENCE [LARGE SCALE GENOMIC DNA]</scope>
    <source>
        <strain evidence="4 5">28bB2T</strain>
    </source>
</reference>
<dbReference type="Pfam" id="PF20696">
    <property type="entry name" value="UbiD_C"/>
    <property type="match status" value="1"/>
</dbReference>
<dbReference type="GO" id="GO:0005737">
    <property type="term" value="C:cytoplasm"/>
    <property type="evidence" value="ECO:0007669"/>
    <property type="project" value="TreeGrafter"/>
</dbReference>
<proteinExistence type="predicted"/>
<evidence type="ECO:0000313" key="4">
    <source>
        <dbReference type="EMBL" id="BBO84344.1"/>
    </source>
</evidence>
<dbReference type="SUPFAM" id="SSF50475">
    <property type="entry name" value="FMN-binding split barrel"/>
    <property type="match status" value="1"/>
</dbReference>